<evidence type="ECO:0000313" key="7">
    <source>
        <dbReference type="Proteomes" id="UP001378592"/>
    </source>
</evidence>
<keyword evidence="2" id="KW-0805">Transcription regulation</keyword>
<dbReference type="GO" id="GO:0046982">
    <property type="term" value="F:protein heterodimerization activity"/>
    <property type="evidence" value="ECO:0007669"/>
    <property type="project" value="InterPro"/>
</dbReference>
<evidence type="ECO:0008006" key="8">
    <source>
        <dbReference type="Google" id="ProtNLM"/>
    </source>
</evidence>
<evidence type="ECO:0000256" key="5">
    <source>
        <dbReference type="ARBA" id="ARBA00061274"/>
    </source>
</evidence>
<dbReference type="InterPro" id="IPR009072">
    <property type="entry name" value="Histone-fold"/>
</dbReference>
<dbReference type="GO" id="GO:0006366">
    <property type="term" value="P:transcription by RNA polymerase II"/>
    <property type="evidence" value="ECO:0007669"/>
    <property type="project" value="InterPro"/>
</dbReference>
<dbReference type="GO" id="GO:0005634">
    <property type="term" value="C:nucleus"/>
    <property type="evidence" value="ECO:0007669"/>
    <property type="project" value="UniProtKB-SubCell"/>
</dbReference>
<organism evidence="6 7">
    <name type="scientific">Gryllus longicercus</name>
    <dbReference type="NCBI Taxonomy" id="2509291"/>
    <lineage>
        <taxon>Eukaryota</taxon>
        <taxon>Metazoa</taxon>
        <taxon>Ecdysozoa</taxon>
        <taxon>Arthropoda</taxon>
        <taxon>Hexapoda</taxon>
        <taxon>Insecta</taxon>
        <taxon>Pterygota</taxon>
        <taxon>Neoptera</taxon>
        <taxon>Polyneoptera</taxon>
        <taxon>Orthoptera</taxon>
        <taxon>Ensifera</taxon>
        <taxon>Gryllidea</taxon>
        <taxon>Grylloidea</taxon>
        <taxon>Gryllidae</taxon>
        <taxon>Gryllinae</taxon>
        <taxon>Gryllus</taxon>
    </lineage>
</organism>
<dbReference type="SUPFAM" id="SSF47113">
    <property type="entry name" value="Histone-fold"/>
    <property type="match status" value="1"/>
</dbReference>
<accession>A0AAN9VXE1</accession>
<dbReference type="Proteomes" id="UP001378592">
    <property type="component" value="Unassembled WGS sequence"/>
</dbReference>
<gene>
    <name evidence="6" type="ORF">R5R35_003365</name>
</gene>
<dbReference type="EMBL" id="JAZDUA010000072">
    <property type="protein sequence ID" value="KAK7869572.1"/>
    <property type="molecule type" value="Genomic_DNA"/>
</dbReference>
<keyword evidence="4" id="KW-0539">Nucleus</keyword>
<reference evidence="6 7" key="1">
    <citation type="submission" date="2024-03" db="EMBL/GenBank/DDBJ databases">
        <title>The genome assembly and annotation of the cricket Gryllus longicercus Weissman &amp; Gray.</title>
        <authorList>
            <person name="Szrajer S."/>
            <person name="Gray D."/>
            <person name="Ylla G."/>
        </authorList>
    </citation>
    <scope>NUCLEOTIDE SEQUENCE [LARGE SCALE GENOMIC DNA]</scope>
    <source>
        <strain evidence="6">DAG 2021-001</strain>
        <tissue evidence="6">Whole body minus gut</tissue>
    </source>
</reference>
<comment type="caution">
    <text evidence="6">The sequence shown here is derived from an EMBL/GenBank/DDBJ whole genome shotgun (WGS) entry which is preliminary data.</text>
</comment>
<keyword evidence="3" id="KW-0804">Transcription</keyword>
<proteinExistence type="inferred from homology"/>
<evidence type="ECO:0000313" key="6">
    <source>
        <dbReference type="EMBL" id="KAK7869572.1"/>
    </source>
</evidence>
<evidence type="ECO:0000256" key="1">
    <source>
        <dbReference type="ARBA" id="ARBA00004123"/>
    </source>
</evidence>
<evidence type="ECO:0000256" key="2">
    <source>
        <dbReference type="ARBA" id="ARBA00023015"/>
    </source>
</evidence>
<dbReference type="Pfam" id="PF02269">
    <property type="entry name" value="TFIID-18kDa"/>
    <property type="match status" value="1"/>
</dbReference>
<dbReference type="PANTHER" id="PTHR11380:SF16">
    <property type="entry name" value="TRANSCRIPTION INITIATION PROTEIN SPT3 HOMOLOG"/>
    <property type="match status" value="1"/>
</dbReference>
<dbReference type="AlphaFoldDB" id="A0AAN9VXE1"/>
<dbReference type="CDD" id="cd07978">
    <property type="entry name" value="HFD_TAF13"/>
    <property type="match status" value="1"/>
</dbReference>
<keyword evidence="7" id="KW-1185">Reference proteome</keyword>
<comment type="similarity">
    <text evidence="5">Belongs to the SPT3 family.</text>
</comment>
<comment type="subcellular location">
    <subcellularLocation>
        <location evidence="1">Nucleus</location>
    </subcellularLocation>
</comment>
<name>A0AAN9VXE1_9ORTH</name>
<dbReference type="Gene3D" id="1.10.20.10">
    <property type="entry name" value="Histone, subunit A"/>
    <property type="match status" value="1"/>
</dbReference>
<dbReference type="GO" id="GO:0003713">
    <property type="term" value="F:transcription coactivator activity"/>
    <property type="evidence" value="ECO:0007669"/>
    <property type="project" value="TreeGrafter"/>
</dbReference>
<dbReference type="PANTHER" id="PTHR11380">
    <property type="entry name" value="TRANSCRIPTION INITIATION FACTOR TFIID/SUPT3-RELATED"/>
    <property type="match status" value="1"/>
</dbReference>
<evidence type="ECO:0000256" key="3">
    <source>
        <dbReference type="ARBA" id="ARBA00023163"/>
    </source>
</evidence>
<dbReference type="InterPro" id="IPR003195">
    <property type="entry name" value="TFIID_TAF13"/>
</dbReference>
<evidence type="ECO:0000256" key="4">
    <source>
        <dbReference type="ARBA" id="ARBA00023242"/>
    </source>
</evidence>
<protein>
    <recommendedName>
        <fullName evidence="8">Transcription initiation protein SPT3 homolog</fullName>
    </recommendedName>
</protein>
<sequence>MNAVSSSSECEQGAVFTKEIHNMMHAFGDNAAPLKASVKLVESVLCKQLHSLVTRANEVSTMRGSKEIGFEDILFLMRKDRVKTHRLLNYLGIKDFHSSLTKHLGSNLGELSEGLDMQKGSKRRRMCLDFLETIDQTGELTDKQQPFDTVKNERNLRAELMTQSMDESRYLEYSNARRTSFTYRTGHVNKIQKWLQSCGMFPELPKVNPLLYQILAYLAYETVAQIVDLSLLVRQDGAAKPGDAFSYYVAGFTRMPGSYPAQHATEHSAKKVGGAPPITPAEIREALRRYWSPQLSPWSPFTRSLSSNMHTKLLMC</sequence>